<reference evidence="14" key="3">
    <citation type="submission" date="2025-09" db="UniProtKB">
        <authorList>
            <consortium name="Ensembl"/>
        </authorList>
    </citation>
    <scope>IDENTIFICATION</scope>
    <source>
        <strain evidence="14">Thorbecke</strain>
    </source>
</reference>
<dbReference type="Pfam" id="PF20433">
    <property type="entry name" value="PKAT_KLD"/>
    <property type="match status" value="1"/>
</dbReference>
<proteinExistence type="inferred from homology"/>
<keyword evidence="15" id="KW-1185">Reference proteome</keyword>
<evidence type="ECO:0000256" key="4">
    <source>
        <dbReference type="ARBA" id="ARBA00022729"/>
    </source>
</evidence>
<dbReference type="Pfam" id="PF18911">
    <property type="entry name" value="PKD_4"/>
    <property type="match status" value="1"/>
</dbReference>
<dbReference type="PANTHER" id="PTHR11861:SF11">
    <property type="entry name" value="TRANSMEMBRANE GLYCOPROTEIN NMB"/>
    <property type="match status" value="1"/>
</dbReference>
<dbReference type="InterPro" id="IPR045219">
    <property type="entry name" value="PKAT"/>
</dbReference>
<feature type="transmembrane region" description="Helical" evidence="12">
    <location>
        <begin position="498"/>
        <end position="518"/>
    </location>
</feature>
<dbReference type="CDD" id="cd00146">
    <property type="entry name" value="PKD"/>
    <property type="match status" value="1"/>
</dbReference>
<dbReference type="Proteomes" id="UP000001811">
    <property type="component" value="Chromosome 10"/>
</dbReference>
<dbReference type="EMBL" id="AAGW02036029">
    <property type="status" value="NOT_ANNOTATED_CDS"/>
    <property type="molecule type" value="Genomic_DNA"/>
</dbReference>
<dbReference type="GO" id="GO:0008201">
    <property type="term" value="F:heparin binding"/>
    <property type="evidence" value="ECO:0007669"/>
    <property type="project" value="Ensembl"/>
</dbReference>
<evidence type="ECO:0000256" key="1">
    <source>
        <dbReference type="ARBA" id="ARBA00004158"/>
    </source>
</evidence>
<organism evidence="14 15">
    <name type="scientific">Oryctolagus cuniculus</name>
    <name type="common">Rabbit</name>
    <dbReference type="NCBI Taxonomy" id="9986"/>
    <lineage>
        <taxon>Eukaryota</taxon>
        <taxon>Metazoa</taxon>
        <taxon>Chordata</taxon>
        <taxon>Craniata</taxon>
        <taxon>Vertebrata</taxon>
        <taxon>Euteleostomi</taxon>
        <taxon>Mammalia</taxon>
        <taxon>Eutheria</taxon>
        <taxon>Euarchontoglires</taxon>
        <taxon>Glires</taxon>
        <taxon>Lagomorpha</taxon>
        <taxon>Leporidae</taxon>
        <taxon>Oryctolagus</taxon>
    </lineage>
</organism>
<dbReference type="GO" id="GO:0045545">
    <property type="term" value="F:syndecan binding"/>
    <property type="evidence" value="ECO:0007669"/>
    <property type="project" value="Ensembl"/>
</dbReference>
<evidence type="ECO:0000313" key="15">
    <source>
        <dbReference type="Proteomes" id="UP000001811"/>
    </source>
</evidence>
<evidence type="ECO:0000256" key="6">
    <source>
        <dbReference type="ARBA" id="ARBA00023136"/>
    </source>
</evidence>
<evidence type="ECO:0000256" key="11">
    <source>
        <dbReference type="SAM" id="MobiDB-lite"/>
    </source>
</evidence>
<feature type="compositionally biased region" description="Basic and acidic residues" evidence="11">
    <location>
        <begin position="93"/>
        <end position="104"/>
    </location>
</feature>
<evidence type="ECO:0000256" key="12">
    <source>
        <dbReference type="SAM" id="Phobius"/>
    </source>
</evidence>
<gene>
    <name evidence="14" type="primary">GPNMB</name>
</gene>
<dbReference type="STRING" id="9986.ENSOCUP00000039460"/>
<evidence type="ECO:0000256" key="7">
    <source>
        <dbReference type="ARBA" id="ARBA00023180"/>
    </source>
</evidence>
<protein>
    <recommendedName>
        <fullName evidence="10">Transmembrane glycoprotein NMB</fullName>
    </recommendedName>
</protein>
<dbReference type="GO" id="GO:0031901">
    <property type="term" value="C:early endosome membrane"/>
    <property type="evidence" value="ECO:0007669"/>
    <property type="project" value="UniProtKB-SubCell"/>
</dbReference>
<evidence type="ECO:0000256" key="5">
    <source>
        <dbReference type="ARBA" id="ARBA00022989"/>
    </source>
</evidence>
<dbReference type="FunFam" id="2.60.40.10:FF:000893">
    <property type="entry name" value="Transmembrane glycoprotein NMB"/>
    <property type="match status" value="1"/>
</dbReference>
<dbReference type="EMBL" id="AAGW02036030">
    <property type="status" value="NOT_ANNOTATED_CDS"/>
    <property type="molecule type" value="Genomic_DNA"/>
</dbReference>
<dbReference type="InterPro" id="IPR000601">
    <property type="entry name" value="PKD_dom"/>
</dbReference>
<evidence type="ECO:0000256" key="8">
    <source>
        <dbReference type="ARBA" id="ARBA00025776"/>
    </source>
</evidence>
<dbReference type="GO" id="GO:0034103">
    <property type="term" value="P:regulation of tissue remodeling"/>
    <property type="evidence" value="ECO:0007669"/>
    <property type="project" value="Ensembl"/>
</dbReference>
<dbReference type="SMART" id="SM00089">
    <property type="entry name" value="PKD"/>
    <property type="match status" value="1"/>
</dbReference>
<dbReference type="GO" id="GO:0007155">
    <property type="term" value="P:cell adhesion"/>
    <property type="evidence" value="ECO:0007669"/>
    <property type="project" value="TreeGrafter"/>
</dbReference>
<comment type="subcellular location">
    <subcellularLocation>
        <location evidence="1">Early endosome membrane</location>
        <topology evidence="1">Single-pass type I membrane protein</topology>
    </subcellularLocation>
    <subcellularLocation>
        <location evidence="2">Melanosome membrane</location>
        <topology evidence="2">Single-pass type I membrane protein</topology>
    </subcellularLocation>
</comment>
<dbReference type="InterPro" id="IPR059017">
    <property type="entry name" value="PMEL_NMB_N"/>
</dbReference>
<dbReference type="InterPro" id="IPR013783">
    <property type="entry name" value="Ig-like_fold"/>
</dbReference>
<evidence type="ECO:0000256" key="3">
    <source>
        <dbReference type="ARBA" id="ARBA00022692"/>
    </source>
</evidence>
<dbReference type="EMBL" id="AAGW02036028">
    <property type="status" value="NOT_ANNOTATED_CDS"/>
    <property type="molecule type" value="Genomic_DNA"/>
</dbReference>
<evidence type="ECO:0000259" key="13">
    <source>
        <dbReference type="PROSITE" id="PS50093"/>
    </source>
</evidence>
<dbReference type="GO" id="GO:0048018">
    <property type="term" value="F:receptor ligand activity"/>
    <property type="evidence" value="ECO:0007669"/>
    <property type="project" value="Ensembl"/>
</dbReference>
<dbReference type="PANTHER" id="PTHR11861">
    <property type="entry name" value="MELANOCYTE PROTEIN PMEL 17-RELATED"/>
    <property type="match status" value="1"/>
</dbReference>
<keyword evidence="5 12" id="KW-1133">Transmembrane helix</keyword>
<dbReference type="GO" id="GO:0001818">
    <property type="term" value="P:negative regulation of cytokine production"/>
    <property type="evidence" value="ECO:0007669"/>
    <property type="project" value="Ensembl"/>
</dbReference>
<dbReference type="GO" id="GO:0007267">
    <property type="term" value="P:cell-cell signaling"/>
    <property type="evidence" value="ECO:0007669"/>
    <property type="project" value="Ensembl"/>
</dbReference>
<reference evidence="14 15" key="1">
    <citation type="journal article" date="2011" name="Nature">
        <title>A high-resolution map of human evolutionary constraint using 29 mammals.</title>
        <authorList>
            <person name="Lindblad-Toh K."/>
            <person name="Garber M."/>
            <person name="Zuk O."/>
            <person name="Lin M.F."/>
            <person name="Parker B.J."/>
            <person name="Washietl S."/>
            <person name="Kheradpour P."/>
            <person name="Ernst J."/>
            <person name="Jordan G."/>
            <person name="Mauceli E."/>
            <person name="Ward L.D."/>
            <person name="Lowe C.B."/>
            <person name="Holloway A.K."/>
            <person name="Clamp M."/>
            <person name="Gnerre S."/>
            <person name="Alfoldi J."/>
            <person name="Beal K."/>
            <person name="Chang J."/>
            <person name="Clawson H."/>
            <person name="Cuff J."/>
            <person name="Di Palma F."/>
            <person name="Fitzgerald S."/>
            <person name="Flicek P."/>
            <person name="Guttman M."/>
            <person name="Hubisz M.J."/>
            <person name="Jaffe D.B."/>
            <person name="Jungreis I."/>
            <person name="Kent W.J."/>
            <person name="Kostka D."/>
            <person name="Lara M."/>
            <person name="Martins A.L."/>
            <person name="Massingham T."/>
            <person name="Moltke I."/>
            <person name="Raney B.J."/>
            <person name="Rasmussen M.D."/>
            <person name="Robinson J."/>
            <person name="Stark A."/>
            <person name="Vilella A.J."/>
            <person name="Wen J."/>
            <person name="Xie X."/>
            <person name="Zody M.C."/>
            <person name="Baldwin J."/>
            <person name="Bloom T."/>
            <person name="Chin C.W."/>
            <person name="Heiman D."/>
            <person name="Nicol R."/>
            <person name="Nusbaum C."/>
            <person name="Young S."/>
            <person name="Wilkinson J."/>
            <person name="Worley K.C."/>
            <person name="Kovar C.L."/>
            <person name="Muzny D.M."/>
            <person name="Gibbs R.A."/>
            <person name="Cree A."/>
            <person name="Dihn H.H."/>
            <person name="Fowler G."/>
            <person name="Jhangiani S."/>
            <person name="Joshi V."/>
            <person name="Lee S."/>
            <person name="Lewis L.R."/>
            <person name="Nazareth L.V."/>
            <person name="Okwuonu G."/>
            <person name="Santibanez J."/>
            <person name="Warren W.C."/>
            <person name="Mardis E.R."/>
            <person name="Weinstock G.M."/>
            <person name="Wilson R.K."/>
            <person name="Delehaunty K."/>
            <person name="Dooling D."/>
            <person name="Fronik C."/>
            <person name="Fulton L."/>
            <person name="Fulton B."/>
            <person name="Graves T."/>
            <person name="Minx P."/>
            <person name="Sodergren E."/>
            <person name="Birney E."/>
            <person name="Margulies E.H."/>
            <person name="Herrero J."/>
            <person name="Green E.D."/>
            <person name="Haussler D."/>
            <person name="Siepel A."/>
            <person name="Goldman N."/>
            <person name="Pollard K.S."/>
            <person name="Pedersen J.S."/>
            <person name="Lander E.S."/>
            <person name="Kellis M."/>
        </authorList>
    </citation>
    <scope>NUCLEOTIDE SEQUENCE [LARGE SCALE GENOMIC DNA]</scope>
    <source>
        <strain evidence="14 15">Thorbecke inbred</strain>
    </source>
</reference>
<keyword evidence="7" id="KW-0325">Glycoprotein</keyword>
<reference evidence="14" key="2">
    <citation type="submission" date="2025-08" db="UniProtKB">
        <authorList>
            <consortium name="Ensembl"/>
        </authorList>
    </citation>
    <scope>IDENTIFICATION</scope>
    <source>
        <strain evidence="14">Thorbecke</strain>
    </source>
</reference>
<name>A0A5F9D028_RABIT</name>
<sequence>MGCKRLNSREQIRQWCLVPSHDPPRGAVLAQDKAWGAAEPTATLRLPVQASASPACVWESSMESLYYFLGFLLLAARPPCSAATRFHDVLDNENPHGSTREHPQLDGWSPEENNWNEKLHPVWKRGDGRWRSSWKGGCVQAVLTSDSPALVGSTLTFVVDLVFPRCQEEDASGNIVYENYRNDTGPPADPYVYNWTTWAEDGHYFYKLGRCSVRVSLDTTNVTLGPQLMEVTVYRRHGRAFLPIAQVKDVYVVTDQIPVFVTMTQKSDRNSSDETFLRNVPILFDVLLHDPSHFLNKSAIRYKWSFGDNTGLFVSDSHTLNHTYVHNGTFSLNLTVQAVVPGPCPSPTPPGPAGDSSWELGEVPEDGCQISRYGYFEATLTIVEGILVVNIIQIAEVPIAQPQPGDSLMDLVVTCQGTVPREVCTVISDPTCQMAWNSHCDPLDETESCLLTVRRAFRGPGTYCVNLTLGDDTSLALTSTLISVPGRAPATALGAGDAVLIAAGCLALGVTMLALYVYRKHKEYKRIENSAGSTADGGGLNVGQGHARAAFLPGRQEKHPLLKDQPGSL</sequence>
<dbReference type="InterPro" id="IPR035986">
    <property type="entry name" value="PKD_dom_sf"/>
</dbReference>
<comment type="function">
    <text evidence="9">Could be a melanogenic enzyme.</text>
</comment>
<dbReference type="InterPro" id="IPR022409">
    <property type="entry name" value="PKD/Chitinase_dom"/>
</dbReference>
<evidence type="ECO:0000256" key="10">
    <source>
        <dbReference type="ARBA" id="ARBA00070688"/>
    </source>
</evidence>
<dbReference type="FunCoup" id="A0A5F9D028">
    <property type="interactions" value="85"/>
</dbReference>
<dbReference type="OMA" id="HGWRKWN"/>
<evidence type="ECO:0000256" key="9">
    <source>
        <dbReference type="ARBA" id="ARBA00058329"/>
    </source>
</evidence>
<comment type="similarity">
    <text evidence="8">Belongs to the PMEL/NMB family.</text>
</comment>
<dbReference type="Ensembl" id="ENSOCUT00000062119.1">
    <property type="protein sequence ID" value="ENSOCUP00000039460.1"/>
    <property type="gene ID" value="ENSOCUG00000026334.3"/>
</dbReference>
<feature type="region of interest" description="Disordered" evidence="11">
    <location>
        <begin position="93"/>
        <end position="113"/>
    </location>
</feature>
<dbReference type="InterPro" id="IPR046846">
    <property type="entry name" value="PKAT_KLD"/>
</dbReference>
<dbReference type="GO" id="GO:0030335">
    <property type="term" value="P:positive regulation of cell migration"/>
    <property type="evidence" value="ECO:0007669"/>
    <property type="project" value="Ensembl"/>
</dbReference>
<dbReference type="SUPFAM" id="SSF49299">
    <property type="entry name" value="PKD domain"/>
    <property type="match status" value="1"/>
</dbReference>
<dbReference type="Gene3D" id="2.60.40.10">
    <property type="entry name" value="Immunoglobulins"/>
    <property type="match status" value="1"/>
</dbReference>
<dbReference type="Bgee" id="ENSOCUG00000026334">
    <property type="expression patterns" value="Expressed in ovary and 16 other cell types or tissues"/>
</dbReference>
<dbReference type="PROSITE" id="PS50093">
    <property type="entry name" value="PKD"/>
    <property type="match status" value="1"/>
</dbReference>
<dbReference type="InParanoid" id="A0A5F9D028"/>
<dbReference type="GO" id="GO:0042130">
    <property type="term" value="P:negative regulation of T cell proliferation"/>
    <property type="evidence" value="ECO:0007669"/>
    <property type="project" value="Ensembl"/>
</dbReference>
<feature type="domain" description="PKD" evidence="13">
    <location>
        <begin position="302"/>
        <end position="336"/>
    </location>
</feature>
<dbReference type="GO" id="GO:0033162">
    <property type="term" value="C:melanosome membrane"/>
    <property type="evidence" value="ECO:0007669"/>
    <property type="project" value="UniProtKB-SubCell"/>
</dbReference>
<dbReference type="AlphaFoldDB" id="A0A5F9D028"/>
<evidence type="ECO:0000256" key="2">
    <source>
        <dbReference type="ARBA" id="ARBA00004573"/>
    </source>
</evidence>
<dbReference type="Pfam" id="PF26141">
    <property type="entry name" value="PMEL_NMB_N"/>
    <property type="match status" value="1"/>
</dbReference>
<keyword evidence="3 12" id="KW-0812">Transmembrane</keyword>
<keyword evidence="4" id="KW-0732">Signal</keyword>
<dbReference type="GeneTree" id="ENSGT00950000183188"/>
<accession>A0A5F9D028</accession>
<keyword evidence="6 12" id="KW-0472">Membrane</keyword>
<dbReference type="GO" id="GO:0005178">
    <property type="term" value="F:integrin binding"/>
    <property type="evidence" value="ECO:0007669"/>
    <property type="project" value="TreeGrafter"/>
</dbReference>
<evidence type="ECO:0000313" key="14">
    <source>
        <dbReference type="Ensembl" id="ENSOCUP00000039460.1"/>
    </source>
</evidence>
<dbReference type="GO" id="GO:2000134">
    <property type="term" value="P:negative regulation of G1/S transition of mitotic cell cycle"/>
    <property type="evidence" value="ECO:0007669"/>
    <property type="project" value="Ensembl"/>
</dbReference>
<dbReference type="GO" id="GO:0005886">
    <property type="term" value="C:plasma membrane"/>
    <property type="evidence" value="ECO:0007669"/>
    <property type="project" value="TreeGrafter"/>
</dbReference>
<dbReference type="PaxDb" id="9986-ENSOCUP00000021921"/>